<dbReference type="OrthoDB" id="1692683at2"/>
<dbReference type="RefSeq" id="WP_037325966.1">
    <property type="nucleotide sequence ID" value="NZ_JRMW01000009.1"/>
</dbReference>
<proteinExistence type="predicted"/>
<keyword evidence="1" id="KW-0472">Membrane</keyword>
<protein>
    <submittedName>
        <fullName evidence="2">Uncharacterized protein</fullName>
    </submittedName>
</protein>
<organism evidence="2 3">
    <name type="scientific">Anaerococcus lactolyticus S7-1-13</name>
    <dbReference type="NCBI Taxonomy" id="1284686"/>
    <lineage>
        <taxon>Bacteria</taxon>
        <taxon>Bacillati</taxon>
        <taxon>Bacillota</taxon>
        <taxon>Tissierellia</taxon>
        <taxon>Tissierellales</taxon>
        <taxon>Peptoniphilaceae</taxon>
        <taxon>Anaerococcus</taxon>
    </lineage>
</organism>
<dbReference type="AlphaFoldDB" id="A0A095X6U6"/>
<accession>A0A095X6U6</accession>
<evidence type="ECO:0000256" key="1">
    <source>
        <dbReference type="SAM" id="Phobius"/>
    </source>
</evidence>
<feature type="transmembrane region" description="Helical" evidence="1">
    <location>
        <begin position="37"/>
        <end position="55"/>
    </location>
</feature>
<keyword evidence="1" id="KW-0812">Transmembrane</keyword>
<gene>
    <name evidence="2" type="ORF">HMPREF1630_00395</name>
</gene>
<dbReference type="Proteomes" id="UP000029579">
    <property type="component" value="Unassembled WGS sequence"/>
</dbReference>
<feature type="transmembrane region" description="Helical" evidence="1">
    <location>
        <begin position="7"/>
        <end position="25"/>
    </location>
</feature>
<name>A0A095X6U6_9FIRM</name>
<reference evidence="2 3" key="1">
    <citation type="submission" date="2014-07" db="EMBL/GenBank/DDBJ databases">
        <authorList>
            <person name="McCorrison J."/>
            <person name="Sanka R."/>
            <person name="Torralba M."/>
            <person name="Gillis M."/>
            <person name="Haft D.H."/>
            <person name="Methe B."/>
            <person name="Sutton G."/>
            <person name="Nelson K.E."/>
        </authorList>
    </citation>
    <scope>NUCLEOTIDE SEQUENCE [LARGE SCALE GENOMIC DNA]</scope>
    <source>
        <strain evidence="2 3">S7-1-13</strain>
    </source>
</reference>
<dbReference type="eggNOG" id="ENOG5033UNQ">
    <property type="taxonomic scope" value="Bacteria"/>
</dbReference>
<evidence type="ECO:0000313" key="3">
    <source>
        <dbReference type="Proteomes" id="UP000029579"/>
    </source>
</evidence>
<evidence type="ECO:0000313" key="2">
    <source>
        <dbReference type="EMBL" id="KGF05795.1"/>
    </source>
</evidence>
<feature type="transmembrane region" description="Helical" evidence="1">
    <location>
        <begin position="194"/>
        <end position="217"/>
    </location>
</feature>
<sequence>MRSIIKMVGILILFIFPALFVNYFLISFDIYGESGMFISQIGIIGISLAAILLYLRGKRLYEAKTLMLIDGAKSIEDLEELRDKRISYDSKAAVTKAILLKSFSEEEAAKLKKYTNKAADMDHYYSGLIKNADPSLREEYKIRRDNFNKKYKHKSFVYIDFKENLRMSLKWLSGFFIILIGAGLVQKFTTIKDLYVLAYIFQMVFGLGFMINTVIWLSRTLRSYWDKDYI</sequence>
<dbReference type="EMBL" id="JRMW01000009">
    <property type="protein sequence ID" value="KGF05795.1"/>
    <property type="molecule type" value="Genomic_DNA"/>
</dbReference>
<feature type="transmembrane region" description="Helical" evidence="1">
    <location>
        <begin position="171"/>
        <end position="188"/>
    </location>
</feature>
<comment type="caution">
    <text evidence="2">The sequence shown here is derived from an EMBL/GenBank/DDBJ whole genome shotgun (WGS) entry which is preliminary data.</text>
</comment>
<keyword evidence="1" id="KW-1133">Transmembrane helix</keyword>